<evidence type="ECO:0000259" key="2">
    <source>
        <dbReference type="PROSITE" id="PS50943"/>
    </source>
</evidence>
<dbReference type="Pfam" id="PF19054">
    <property type="entry name" value="DUF5753"/>
    <property type="match status" value="1"/>
</dbReference>
<dbReference type="InterPro" id="IPR001387">
    <property type="entry name" value="Cro/C1-type_HTH"/>
</dbReference>
<name>A0A941BHH0_9ACTN</name>
<dbReference type="AlphaFoldDB" id="A0A941BHH0"/>
<proteinExistence type="predicted"/>
<dbReference type="Pfam" id="PF13560">
    <property type="entry name" value="HTH_31"/>
    <property type="match status" value="1"/>
</dbReference>
<feature type="region of interest" description="Disordered" evidence="1">
    <location>
        <begin position="1"/>
        <end position="27"/>
    </location>
</feature>
<evidence type="ECO:0000256" key="1">
    <source>
        <dbReference type="SAM" id="MobiDB-lite"/>
    </source>
</evidence>
<sequence>MGTTEAVGSPFDSGVSDRRVPDGQSAGPVMPRLLLGARLRALREEKEISREAAGHVIRASRSKISRLEAGRHGCKLRDVADLLTHYGVTDEAERGTLLALAEEANTPAWWQYYSDVVPPWLQTYLGAEQAASVIRCFEVQRVPALLQTPAYARASIRLGHPDADAQEIERRVTLRTERRRVLHREPPAQLWAVIDEAALRRPVGGTDTMRAQLRHLIEMCRLPQVTVQIIPFLAGGYAAEGGPVTVLRLPGGQLPDVVCLEQLASALYPDKPAEIERYWDVLNRLGLEADSPEETPTILHRILQET</sequence>
<dbReference type="Proteomes" id="UP000677413">
    <property type="component" value="Unassembled WGS sequence"/>
</dbReference>
<dbReference type="GO" id="GO:0003677">
    <property type="term" value="F:DNA binding"/>
    <property type="evidence" value="ECO:0007669"/>
    <property type="project" value="InterPro"/>
</dbReference>
<dbReference type="Gene3D" id="1.10.260.40">
    <property type="entry name" value="lambda repressor-like DNA-binding domains"/>
    <property type="match status" value="1"/>
</dbReference>
<reference evidence="3 4" key="1">
    <citation type="submission" date="2021-04" db="EMBL/GenBank/DDBJ databases">
        <authorList>
            <person name="Tang X."/>
            <person name="Zhou X."/>
            <person name="Chen X."/>
            <person name="Cernava T."/>
            <person name="Zhang C."/>
        </authorList>
    </citation>
    <scope>NUCLEOTIDE SEQUENCE [LARGE SCALE GENOMIC DNA]</scope>
    <source>
        <strain evidence="3 4">BH-SS-21</strain>
    </source>
</reference>
<organism evidence="3 4">
    <name type="scientific">Streptomyces liliiviolaceus</name>
    <dbReference type="NCBI Taxonomy" id="2823109"/>
    <lineage>
        <taxon>Bacteria</taxon>
        <taxon>Bacillati</taxon>
        <taxon>Actinomycetota</taxon>
        <taxon>Actinomycetes</taxon>
        <taxon>Kitasatosporales</taxon>
        <taxon>Streptomycetaceae</taxon>
        <taxon>Streptomyces</taxon>
    </lineage>
</organism>
<protein>
    <submittedName>
        <fullName evidence="3">Helix-turn-helix domain-containing protein</fullName>
    </submittedName>
</protein>
<dbReference type="SMART" id="SM00530">
    <property type="entry name" value="HTH_XRE"/>
    <property type="match status" value="1"/>
</dbReference>
<dbReference type="EMBL" id="JAGPYQ010000002">
    <property type="protein sequence ID" value="MBQ0853814.1"/>
    <property type="molecule type" value="Genomic_DNA"/>
</dbReference>
<keyword evidence="4" id="KW-1185">Reference proteome</keyword>
<dbReference type="PROSITE" id="PS50943">
    <property type="entry name" value="HTH_CROC1"/>
    <property type="match status" value="1"/>
</dbReference>
<feature type="domain" description="HTH cro/C1-type" evidence="2">
    <location>
        <begin position="39"/>
        <end position="92"/>
    </location>
</feature>
<evidence type="ECO:0000313" key="4">
    <source>
        <dbReference type="Proteomes" id="UP000677413"/>
    </source>
</evidence>
<dbReference type="InterPro" id="IPR010982">
    <property type="entry name" value="Lambda_DNA-bd_dom_sf"/>
</dbReference>
<accession>A0A941BHH0</accession>
<evidence type="ECO:0000313" key="3">
    <source>
        <dbReference type="EMBL" id="MBQ0853814.1"/>
    </source>
</evidence>
<dbReference type="SUPFAM" id="SSF47413">
    <property type="entry name" value="lambda repressor-like DNA-binding domains"/>
    <property type="match status" value="1"/>
</dbReference>
<dbReference type="RefSeq" id="WP_210891059.1">
    <property type="nucleotide sequence ID" value="NZ_JAGPYQ010000002.1"/>
</dbReference>
<comment type="caution">
    <text evidence="3">The sequence shown here is derived from an EMBL/GenBank/DDBJ whole genome shotgun (WGS) entry which is preliminary data.</text>
</comment>
<dbReference type="InterPro" id="IPR043917">
    <property type="entry name" value="DUF5753"/>
</dbReference>
<gene>
    <name evidence="3" type="ORF">J8N05_37240</name>
</gene>